<dbReference type="GO" id="GO:0009055">
    <property type="term" value="F:electron transfer activity"/>
    <property type="evidence" value="ECO:0007669"/>
    <property type="project" value="TreeGrafter"/>
</dbReference>
<reference evidence="2" key="1">
    <citation type="submission" date="2019-09" db="EMBL/GenBank/DDBJ databases">
        <title>Characterisation of the sponge microbiome using genome-centric metagenomics.</title>
        <authorList>
            <person name="Engelberts J.P."/>
            <person name="Robbins S.J."/>
            <person name="De Goeij J.M."/>
            <person name="Aranda M."/>
            <person name="Bell S.C."/>
            <person name="Webster N.S."/>
        </authorList>
    </citation>
    <scope>NUCLEOTIDE SEQUENCE</scope>
    <source>
        <strain evidence="2">SB0661_bin_32</strain>
    </source>
</reference>
<dbReference type="Pfam" id="PF00462">
    <property type="entry name" value="Glutaredoxin"/>
    <property type="match status" value="1"/>
</dbReference>
<dbReference type="PROSITE" id="PS51354">
    <property type="entry name" value="GLUTAREDOXIN_2"/>
    <property type="match status" value="1"/>
</dbReference>
<dbReference type="CDD" id="cd02976">
    <property type="entry name" value="NrdH"/>
    <property type="match status" value="1"/>
</dbReference>
<dbReference type="GO" id="GO:0045454">
    <property type="term" value="P:cell redox homeostasis"/>
    <property type="evidence" value="ECO:0007669"/>
    <property type="project" value="TreeGrafter"/>
</dbReference>
<organism evidence="2">
    <name type="scientific">Caldilineaceae bacterium SB0661_bin_32</name>
    <dbReference type="NCBI Taxonomy" id="2605255"/>
    <lineage>
        <taxon>Bacteria</taxon>
        <taxon>Bacillati</taxon>
        <taxon>Chloroflexota</taxon>
        <taxon>Caldilineae</taxon>
        <taxon>Caldilineales</taxon>
        <taxon>Caldilineaceae</taxon>
    </lineage>
</organism>
<evidence type="ECO:0000313" key="2">
    <source>
        <dbReference type="EMBL" id="MYC97257.1"/>
    </source>
</evidence>
<dbReference type="PANTHER" id="PTHR34386:SF1">
    <property type="entry name" value="GLUTAREDOXIN-LIKE PROTEIN NRDH"/>
    <property type="match status" value="1"/>
</dbReference>
<dbReference type="Gene3D" id="3.40.30.10">
    <property type="entry name" value="Glutaredoxin"/>
    <property type="match status" value="1"/>
</dbReference>
<dbReference type="EMBL" id="VXMH01000109">
    <property type="protein sequence ID" value="MYC97257.1"/>
    <property type="molecule type" value="Genomic_DNA"/>
</dbReference>
<proteinExistence type="predicted"/>
<dbReference type="InterPro" id="IPR051548">
    <property type="entry name" value="Grx-like_ET"/>
</dbReference>
<accession>A0A6B1DDZ4</accession>
<evidence type="ECO:0000259" key="1">
    <source>
        <dbReference type="Pfam" id="PF00462"/>
    </source>
</evidence>
<dbReference type="SUPFAM" id="SSF52833">
    <property type="entry name" value="Thioredoxin-like"/>
    <property type="match status" value="1"/>
</dbReference>
<dbReference type="InterPro" id="IPR002109">
    <property type="entry name" value="Glutaredoxin"/>
</dbReference>
<protein>
    <submittedName>
        <fullName evidence="2">NrdH-redoxin</fullName>
    </submittedName>
</protein>
<dbReference type="AlphaFoldDB" id="A0A6B1DDZ4"/>
<feature type="domain" description="Glutaredoxin" evidence="1">
    <location>
        <begin position="12"/>
        <end position="69"/>
    </location>
</feature>
<dbReference type="InterPro" id="IPR036249">
    <property type="entry name" value="Thioredoxin-like_sf"/>
</dbReference>
<dbReference type="PANTHER" id="PTHR34386">
    <property type="entry name" value="GLUTAREDOXIN"/>
    <property type="match status" value="1"/>
</dbReference>
<sequence>MANSVNGNGAQIKMYTTSWCPDCWRAKSVMRGNGVEFEEIDIEGDEEARELVVQLNKGNMSVPTIVFPDGDVLTEPATSVLMAKLSKL</sequence>
<gene>
    <name evidence="2" type="ORF">F4X14_20055</name>
</gene>
<comment type="caution">
    <text evidence="2">The sequence shown here is derived from an EMBL/GenBank/DDBJ whole genome shotgun (WGS) entry which is preliminary data.</text>
</comment>
<name>A0A6B1DDZ4_9CHLR</name>